<reference evidence="1" key="1">
    <citation type="submission" date="2019-04" db="EMBL/GenBank/DDBJ databases">
        <title>Microbes associate with the intestines of laboratory mice.</title>
        <authorList>
            <person name="Navarre W."/>
            <person name="Wong E."/>
            <person name="Huang K."/>
            <person name="Tropini C."/>
            <person name="Ng K."/>
            <person name="Yu B."/>
        </authorList>
    </citation>
    <scope>NUCLEOTIDE SEQUENCE</scope>
    <source>
        <strain evidence="1">NM73_A23</strain>
    </source>
</reference>
<keyword evidence="2" id="KW-1185">Reference proteome</keyword>
<name>A0AC61QND9_9BACT</name>
<comment type="caution">
    <text evidence="1">The sequence shown here is derived from an EMBL/GenBank/DDBJ whole genome shotgun (WGS) entry which is preliminary data.</text>
</comment>
<evidence type="ECO:0000313" key="1">
    <source>
        <dbReference type="EMBL" id="TGX81180.1"/>
    </source>
</evidence>
<organism evidence="1 2">
    <name type="scientific">Palleniella muris</name>
    <dbReference type="NCBI Taxonomy" id="3038145"/>
    <lineage>
        <taxon>Bacteria</taxon>
        <taxon>Pseudomonadati</taxon>
        <taxon>Bacteroidota</taxon>
        <taxon>Bacteroidia</taxon>
        <taxon>Bacteroidales</taxon>
        <taxon>Prevotellaceae</taxon>
        <taxon>Palleniella</taxon>
    </lineage>
</organism>
<sequence>MTQGYIQKDHGKRIKRYVQTMELKDNEELIHRYCEAHDEQHVRPEVLAGMREVGILEMELYRLGTQVVMIVDAPEDFDWDTAMAKLAQLPGQSDWEAYVAQFQQCNPTDTSDQKWKMMERIFRIYDK</sequence>
<accession>A0AC61QND9</accession>
<proteinExistence type="predicted"/>
<dbReference type="EMBL" id="SRZC01000019">
    <property type="protein sequence ID" value="TGX81180.1"/>
    <property type="molecule type" value="Genomic_DNA"/>
</dbReference>
<gene>
    <name evidence="1" type="ORF">E5358_11225</name>
</gene>
<evidence type="ECO:0000313" key="2">
    <source>
        <dbReference type="Proteomes" id="UP000308886"/>
    </source>
</evidence>
<protein>
    <submittedName>
        <fullName evidence="1">L-rhamnose mutarotase</fullName>
    </submittedName>
</protein>
<dbReference type="Proteomes" id="UP000308886">
    <property type="component" value="Unassembled WGS sequence"/>
</dbReference>